<accession>D2HTB0</accession>
<dbReference type="FunFam" id="2.20.100.10:FF:000020">
    <property type="entry name" value="Thrombospondin type 1 domain containing 7A"/>
    <property type="match status" value="1"/>
</dbReference>
<protein>
    <recommendedName>
        <fullName evidence="4">Spondin-like TSP1 domain-containing protein</fullName>
    </recommendedName>
</protein>
<dbReference type="InterPro" id="IPR036383">
    <property type="entry name" value="TSP1_rpt_sf"/>
</dbReference>
<dbReference type="InterPro" id="IPR000884">
    <property type="entry name" value="TSP1_rpt"/>
</dbReference>
<dbReference type="AlphaFoldDB" id="D2HTB0"/>
<dbReference type="PANTHER" id="PTHR11311">
    <property type="entry name" value="SPONDIN"/>
    <property type="match status" value="1"/>
</dbReference>
<gene>
    <name evidence="5" type="ORF">PANDA_015385</name>
</gene>
<organism evidence="5">
    <name type="scientific">Ailuropoda melanoleuca</name>
    <name type="common">Giant panda</name>
    <dbReference type="NCBI Taxonomy" id="9646"/>
    <lineage>
        <taxon>Eukaryota</taxon>
        <taxon>Metazoa</taxon>
        <taxon>Chordata</taxon>
        <taxon>Craniata</taxon>
        <taxon>Vertebrata</taxon>
        <taxon>Euteleostomi</taxon>
        <taxon>Mammalia</taxon>
        <taxon>Eutheria</taxon>
        <taxon>Laurasiatheria</taxon>
        <taxon>Carnivora</taxon>
        <taxon>Caniformia</taxon>
        <taxon>Ursidae</taxon>
        <taxon>Ailuropoda</taxon>
    </lineage>
</organism>
<evidence type="ECO:0000313" key="5">
    <source>
        <dbReference type="EMBL" id="EFB17554.1"/>
    </source>
</evidence>
<dbReference type="InterPro" id="IPR051418">
    <property type="entry name" value="Spondin/Thrombospondin_T1"/>
</dbReference>
<dbReference type="PANTHER" id="PTHR11311:SF7">
    <property type="entry name" value="THROMBOSPONDIN TYPE-1 DOMAIN-CONTAINING PROTEIN 7B"/>
    <property type="match status" value="1"/>
</dbReference>
<feature type="domain" description="Spondin-like TSP1" evidence="4">
    <location>
        <begin position="134"/>
        <end position="183"/>
    </location>
</feature>
<dbReference type="FunFam" id="2.20.100.10:FF:000019">
    <property type="entry name" value="Thrombospondin type 1 domain containing 7A"/>
    <property type="match status" value="1"/>
</dbReference>
<sequence length="582" mass="64832">MGALKGHEGIFYVNLTYKVTEATGTAPGEGVRETVDRVECRVAHCGVSTWKGGRVTCLTAMRTAGLQRNEAASGPGPAKPRTAECVTAQHGLQHRTVRCIQKLNRTRVVNEICEHFAPQPSTEQACLIPCPQDCVVSEFSPWSECSKGCEKRLQHRTRAAIAPPLYGGTQCPNLTESRACDTPISCPLGEEEYTFSLKVGPWSKCRLPHLKEINLSGRTALDFSSDSKERVAFRPQSYKPHPLSKPWDLEIGYQTRQVWCTRSDGKNAMLSLCVQDSFPLTVQSCIMPEDCETTEWSSWSPCSKTCRSGSLSPGFRSRSRNVKHVAIGGGKECPELLEKEACIVEELLQPCPRYSWRTSEWKECQVSLLLEQQDPHWHVTGPVCGGGIQTRDVYCAQSTPASSAQKAKEGFFKISTTKLIIRYCVQLKPKHLASCRSEIVKDLELDLEVHPIIIHGVLTAVLICIPYCMDMLLLIEDCIVSSWSTWGLCIHENCHDPQGRKGFRLRRRHVLMESTGPAGHCPHLVESVPCEDPMCYRWLASEGICIPDHGKCGLGHRILKAVCQNDRDIGKVRNMDENAFLI</sequence>
<evidence type="ECO:0000256" key="1">
    <source>
        <dbReference type="ARBA" id="ARBA00022729"/>
    </source>
</evidence>
<keyword evidence="2" id="KW-1015">Disulfide bond</keyword>
<dbReference type="InterPro" id="IPR044004">
    <property type="entry name" value="TSP1_spondin_dom"/>
</dbReference>
<proteinExistence type="predicted"/>
<dbReference type="EMBL" id="GL193337">
    <property type="protein sequence ID" value="EFB17554.1"/>
    <property type="molecule type" value="Genomic_DNA"/>
</dbReference>
<dbReference type="PROSITE" id="PS50092">
    <property type="entry name" value="TSP1"/>
    <property type="match status" value="3"/>
</dbReference>
<dbReference type="GO" id="GO:0030036">
    <property type="term" value="P:actin cytoskeleton organization"/>
    <property type="evidence" value="ECO:0007669"/>
    <property type="project" value="TreeGrafter"/>
</dbReference>
<name>D2HTB0_AILME</name>
<dbReference type="SMART" id="SM00209">
    <property type="entry name" value="TSP1"/>
    <property type="match status" value="3"/>
</dbReference>
<dbReference type="FunFam" id="2.20.100.10:FF:000031">
    <property type="entry name" value="Thrombospondin type 1 domain containing 7A"/>
    <property type="match status" value="1"/>
</dbReference>
<dbReference type="SUPFAM" id="SSF82895">
    <property type="entry name" value="TSP-1 type 1 repeat"/>
    <property type="match status" value="2"/>
</dbReference>
<evidence type="ECO:0000259" key="4">
    <source>
        <dbReference type="Pfam" id="PF19028"/>
    </source>
</evidence>
<reference evidence="5" key="1">
    <citation type="journal article" date="2010" name="Nature">
        <title>The sequence and de novo assembly of the giant panda genome.</title>
        <authorList>
            <person name="Li R."/>
            <person name="Fan W."/>
            <person name="Tian G."/>
            <person name="Zhu H."/>
            <person name="He L."/>
            <person name="Cai J."/>
            <person name="Huang Q."/>
            <person name="Cai Q."/>
            <person name="Li B."/>
            <person name="Bai Y."/>
            <person name="Zhang Z."/>
            <person name="Zhang Y."/>
            <person name="Wang W."/>
            <person name="Li J."/>
            <person name="Wei F."/>
            <person name="Li H."/>
            <person name="Jian M."/>
            <person name="Li J."/>
            <person name="Zhang Z."/>
            <person name="Nielsen R."/>
            <person name="Li D."/>
            <person name="Gu W."/>
            <person name="Yang Z."/>
            <person name="Xuan Z."/>
            <person name="Ryder O.A."/>
            <person name="Leung F.C."/>
            <person name="Zhou Y."/>
            <person name="Cao J."/>
            <person name="Sun X."/>
            <person name="Fu Y."/>
            <person name="Fang X."/>
            <person name="Guo X."/>
            <person name="Wang B."/>
            <person name="Hou R."/>
            <person name="Shen F."/>
            <person name="Mu B."/>
            <person name="Ni P."/>
            <person name="Lin R."/>
            <person name="Qian W."/>
            <person name="Wang G."/>
            <person name="Yu C."/>
            <person name="Nie W."/>
            <person name="Wang J."/>
            <person name="Wu Z."/>
            <person name="Liang H."/>
            <person name="Min J."/>
            <person name="Wu Q."/>
            <person name="Cheng S."/>
            <person name="Ruan J."/>
            <person name="Wang M."/>
            <person name="Shi Z."/>
            <person name="Wen M."/>
            <person name="Liu B."/>
            <person name="Ren X."/>
            <person name="Zheng H."/>
            <person name="Dong D."/>
            <person name="Cook K."/>
            <person name="Shan G."/>
            <person name="Zhang H."/>
            <person name="Kosiol C."/>
            <person name="Xie X."/>
            <person name="Lu Z."/>
            <person name="Zheng H."/>
            <person name="Li Y."/>
            <person name="Steiner C.C."/>
            <person name="Lam T.T."/>
            <person name="Lin S."/>
            <person name="Zhang Q."/>
            <person name="Li G."/>
            <person name="Tian J."/>
            <person name="Gong T."/>
            <person name="Liu H."/>
            <person name="Zhang D."/>
            <person name="Fang L."/>
            <person name="Ye C."/>
            <person name="Zhang J."/>
            <person name="Hu W."/>
            <person name="Xu A."/>
            <person name="Ren Y."/>
            <person name="Zhang G."/>
            <person name="Bruford M.W."/>
            <person name="Li Q."/>
            <person name="Ma L."/>
            <person name="Guo Y."/>
            <person name="An N."/>
            <person name="Hu Y."/>
            <person name="Zheng Y."/>
            <person name="Shi Y."/>
            <person name="Li Z."/>
            <person name="Liu Q."/>
            <person name="Chen Y."/>
            <person name="Zhao J."/>
            <person name="Qu N."/>
            <person name="Zhao S."/>
            <person name="Tian F."/>
            <person name="Wang X."/>
            <person name="Wang H."/>
            <person name="Xu L."/>
            <person name="Liu X."/>
            <person name="Vinar T."/>
            <person name="Wang Y."/>
            <person name="Lam T.W."/>
            <person name="Yiu S.M."/>
            <person name="Liu S."/>
            <person name="Zhang H."/>
            <person name="Li D."/>
            <person name="Huang Y."/>
            <person name="Wang X."/>
            <person name="Yang G."/>
            <person name="Jiang Z."/>
            <person name="Wang J."/>
            <person name="Qin N."/>
            <person name="Li L."/>
            <person name="Li J."/>
            <person name="Bolund L."/>
            <person name="Kristiansen K."/>
            <person name="Wong G.K."/>
            <person name="Olson M."/>
            <person name="Zhang X."/>
            <person name="Li S."/>
            <person name="Yang H."/>
            <person name="Wang J."/>
            <person name="Wang J."/>
        </authorList>
    </citation>
    <scope>NUCLEOTIDE SEQUENCE [LARGE SCALE GENOMIC DNA]</scope>
</reference>
<dbReference type="GO" id="GO:0005886">
    <property type="term" value="C:plasma membrane"/>
    <property type="evidence" value="ECO:0007669"/>
    <property type="project" value="TreeGrafter"/>
</dbReference>
<dbReference type="Pfam" id="PF19028">
    <property type="entry name" value="TSP1_spondin"/>
    <property type="match status" value="2"/>
</dbReference>
<dbReference type="Gene3D" id="2.20.100.10">
    <property type="entry name" value="Thrombospondin type-1 (TSP1) repeat"/>
    <property type="match status" value="3"/>
</dbReference>
<dbReference type="InParanoid" id="D2HTB0"/>
<keyword evidence="1" id="KW-0732">Signal</keyword>
<evidence type="ECO:0000256" key="3">
    <source>
        <dbReference type="ARBA" id="ARBA00023180"/>
    </source>
</evidence>
<feature type="domain" description="Spondin-like TSP1" evidence="4">
    <location>
        <begin position="291"/>
        <end position="344"/>
    </location>
</feature>
<keyword evidence="3" id="KW-0325">Glycoprotein</keyword>
<evidence type="ECO:0000256" key="2">
    <source>
        <dbReference type="ARBA" id="ARBA00023157"/>
    </source>
</evidence>